<evidence type="ECO:0000313" key="1">
    <source>
        <dbReference type="EMBL" id="KAK2846198.1"/>
    </source>
</evidence>
<organism evidence="1 2">
    <name type="scientific">Tachysurus vachellii</name>
    <name type="common">Darkbarbel catfish</name>
    <name type="synonym">Pelteobagrus vachellii</name>
    <dbReference type="NCBI Taxonomy" id="175792"/>
    <lineage>
        <taxon>Eukaryota</taxon>
        <taxon>Metazoa</taxon>
        <taxon>Chordata</taxon>
        <taxon>Craniata</taxon>
        <taxon>Vertebrata</taxon>
        <taxon>Euteleostomi</taxon>
        <taxon>Actinopterygii</taxon>
        <taxon>Neopterygii</taxon>
        <taxon>Teleostei</taxon>
        <taxon>Ostariophysi</taxon>
        <taxon>Siluriformes</taxon>
        <taxon>Bagridae</taxon>
        <taxon>Tachysurus</taxon>
    </lineage>
</organism>
<comment type="caution">
    <text evidence="1">The sequence shown here is derived from an EMBL/GenBank/DDBJ whole genome shotgun (WGS) entry which is preliminary data.</text>
</comment>
<protein>
    <submittedName>
        <fullName evidence="1">Uncharacterized protein</fullName>
    </submittedName>
</protein>
<accession>A0AA88SS54</accession>
<gene>
    <name evidence="1" type="ORF">Q7C36_011052</name>
</gene>
<keyword evidence="2" id="KW-1185">Reference proteome</keyword>
<reference evidence="1" key="1">
    <citation type="submission" date="2023-08" db="EMBL/GenBank/DDBJ databases">
        <title>Pelteobagrus vachellii genome.</title>
        <authorList>
            <person name="Liu H."/>
        </authorList>
    </citation>
    <scope>NUCLEOTIDE SEQUENCE</scope>
    <source>
        <strain evidence="1">PRFRI_2022a</strain>
        <tissue evidence="1">Muscle</tissue>
    </source>
</reference>
<dbReference type="EMBL" id="JAVHJS010000010">
    <property type="protein sequence ID" value="KAK2846198.1"/>
    <property type="molecule type" value="Genomic_DNA"/>
</dbReference>
<name>A0AA88SS54_TACVA</name>
<proteinExistence type="predicted"/>
<dbReference type="AlphaFoldDB" id="A0AA88SS54"/>
<dbReference type="Proteomes" id="UP001187315">
    <property type="component" value="Unassembled WGS sequence"/>
</dbReference>
<evidence type="ECO:0000313" key="2">
    <source>
        <dbReference type="Proteomes" id="UP001187315"/>
    </source>
</evidence>
<sequence>MGEKAPADSSFVISIATSAHDGVSVISPANQNLRHTCAETNTRHWLLFLLVNEMSEYGNDTERANFRTRKKSVLE</sequence>